<dbReference type="AlphaFoldDB" id="A0A8S3H3Y3"/>
<reference evidence="2" key="1">
    <citation type="submission" date="2021-02" db="EMBL/GenBank/DDBJ databases">
        <authorList>
            <person name="Nowell W R."/>
        </authorList>
    </citation>
    <scope>NUCLEOTIDE SEQUENCE</scope>
</reference>
<dbReference type="EMBL" id="CAJOBI010315088">
    <property type="protein sequence ID" value="CAF5175487.1"/>
    <property type="molecule type" value="Genomic_DNA"/>
</dbReference>
<feature type="region of interest" description="Disordered" evidence="1">
    <location>
        <begin position="1"/>
        <end position="36"/>
    </location>
</feature>
<feature type="non-terminal residue" evidence="2">
    <location>
        <position position="1"/>
    </location>
</feature>
<gene>
    <name evidence="2" type="ORF">SMN809_LOCUS67292</name>
</gene>
<feature type="compositionally biased region" description="Polar residues" evidence="1">
    <location>
        <begin position="22"/>
        <end position="36"/>
    </location>
</feature>
<accession>A0A8S3H3Y3</accession>
<name>A0A8S3H3Y3_9BILA</name>
<sequence length="73" mass="8375">MQSFFNTTLVHPRINPVDKKSNGSSQSLDSTVQNESRSMIMTQRELDELAYLLHANVHRGQYERIGNPTQVEE</sequence>
<proteinExistence type="predicted"/>
<evidence type="ECO:0000256" key="1">
    <source>
        <dbReference type="SAM" id="MobiDB-lite"/>
    </source>
</evidence>
<protein>
    <submittedName>
        <fullName evidence="2">Uncharacterized protein</fullName>
    </submittedName>
</protein>
<organism evidence="2 3">
    <name type="scientific">Rotaria magnacalcarata</name>
    <dbReference type="NCBI Taxonomy" id="392030"/>
    <lineage>
        <taxon>Eukaryota</taxon>
        <taxon>Metazoa</taxon>
        <taxon>Spiralia</taxon>
        <taxon>Gnathifera</taxon>
        <taxon>Rotifera</taxon>
        <taxon>Eurotatoria</taxon>
        <taxon>Bdelloidea</taxon>
        <taxon>Philodinida</taxon>
        <taxon>Philodinidae</taxon>
        <taxon>Rotaria</taxon>
    </lineage>
</organism>
<evidence type="ECO:0000313" key="2">
    <source>
        <dbReference type="EMBL" id="CAF5175487.1"/>
    </source>
</evidence>
<comment type="caution">
    <text evidence="2">The sequence shown here is derived from an EMBL/GenBank/DDBJ whole genome shotgun (WGS) entry which is preliminary data.</text>
</comment>
<dbReference type="Proteomes" id="UP000676336">
    <property type="component" value="Unassembled WGS sequence"/>
</dbReference>
<evidence type="ECO:0000313" key="3">
    <source>
        <dbReference type="Proteomes" id="UP000676336"/>
    </source>
</evidence>